<dbReference type="GO" id="GO:0071006">
    <property type="term" value="C:U2-type catalytic step 1 spliceosome"/>
    <property type="evidence" value="ECO:0007669"/>
    <property type="project" value="UniProtKB-ARBA"/>
</dbReference>
<dbReference type="Proteomes" id="UP000078348">
    <property type="component" value="Unassembled WGS sequence"/>
</dbReference>
<dbReference type="Pfam" id="PF21010">
    <property type="entry name" value="HA2_C"/>
    <property type="match status" value="1"/>
</dbReference>
<evidence type="ECO:0000256" key="11">
    <source>
        <dbReference type="SAM" id="Coils"/>
    </source>
</evidence>
<protein>
    <recommendedName>
        <fullName evidence="2">RNA helicase</fullName>
        <ecNumber evidence="2">3.6.4.13</ecNumber>
    </recommendedName>
</protein>
<dbReference type="InterPro" id="IPR027417">
    <property type="entry name" value="P-loop_NTPase"/>
</dbReference>
<feature type="domain" description="Helicase C-terminal" evidence="14">
    <location>
        <begin position="441"/>
        <end position="615"/>
    </location>
</feature>
<dbReference type="EMBL" id="LXWW01000578">
    <property type="protein sequence ID" value="OAO11804.1"/>
    <property type="molecule type" value="Genomic_DNA"/>
</dbReference>
<keyword evidence="7" id="KW-0067">ATP-binding</keyword>
<reference evidence="15 16" key="1">
    <citation type="submission" date="2016-05" db="EMBL/GenBank/DDBJ databases">
        <title>Nuclear genome of Blastocystis sp. subtype 1 NandII.</title>
        <authorList>
            <person name="Gentekaki E."/>
            <person name="Curtis B."/>
            <person name="Stairs C."/>
            <person name="Eme L."/>
            <person name="Herman E."/>
            <person name="Klimes V."/>
            <person name="Arias M.C."/>
            <person name="Elias M."/>
            <person name="Hilliou F."/>
            <person name="Klute M."/>
            <person name="Malik S.-B."/>
            <person name="Pightling A."/>
            <person name="Rachubinski R."/>
            <person name="Salas D."/>
            <person name="Schlacht A."/>
            <person name="Suga H."/>
            <person name="Archibald J."/>
            <person name="Ball S.G."/>
            <person name="Clark G."/>
            <person name="Dacks J."/>
            <person name="Van Der Giezen M."/>
            <person name="Tsaousis A."/>
            <person name="Roger A."/>
        </authorList>
    </citation>
    <scope>NUCLEOTIDE SEQUENCE [LARGE SCALE GENOMIC DNA]</scope>
    <source>
        <strain evidence="16">ATCC 50177 / NandII</strain>
    </source>
</reference>
<dbReference type="FunFam" id="1.20.120.1080:FF:000001">
    <property type="entry name" value="Pre-mRNA-splicing factor ATP-dependent RNA helicase"/>
    <property type="match status" value="1"/>
</dbReference>
<dbReference type="InterPro" id="IPR014001">
    <property type="entry name" value="Helicase_ATP-bd"/>
</dbReference>
<evidence type="ECO:0000256" key="6">
    <source>
        <dbReference type="ARBA" id="ARBA00022806"/>
    </source>
</evidence>
<dbReference type="Pfam" id="PF07717">
    <property type="entry name" value="OB_NTP_bind"/>
    <property type="match status" value="1"/>
</dbReference>
<comment type="subcellular location">
    <subcellularLocation>
        <location evidence="1">Nucleus</location>
    </subcellularLocation>
</comment>
<keyword evidence="16" id="KW-1185">Reference proteome</keyword>
<evidence type="ECO:0000256" key="3">
    <source>
        <dbReference type="ARBA" id="ARBA00022664"/>
    </source>
</evidence>
<feature type="region of interest" description="Disordered" evidence="12">
    <location>
        <begin position="1"/>
        <end position="57"/>
    </location>
</feature>
<evidence type="ECO:0000256" key="1">
    <source>
        <dbReference type="ARBA" id="ARBA00004123"/>
    </source>
</evidence>
<evidence type="ECO:0000256" key="5">
    <source>
        <dbReference type="ARBA" id="ARBA00022801"/>
    </source>
</evidence>
<dbReference type="InterPro" id="IPR007502">
    <property type="entry name" value="Helicase-assoc_dom"/>
</dbReference>
<feature type="coiled-coil region" evidence="11">
    <location>
        <begin position="202"/>
        <end position="239"/>
    </location>
</feature>
<dbReference type="PROSITE" id="PS51192">
    <property type="entry name" value="HELICASE_ATP_BIND_1"/>
    <property type="match status" value="1"/>
</dbReference>
<dbReference type="Pfam" id="PF04408">
    <property type="entry name" value="WHD_HA2"/>
    <property type="match status" value="1"/>
</dbReference>
<evidence type="ECO:0000256" key="9">
    <source>
        <dbReference type="ARBA" id="ARBA00023242"/>
    </source>
</evidence>
<dbReference type="PROSITE" id="PS00690">
    <property type="entry name" value="DEAH_ATP_HELICASE"/>
    <property type="match status" value="1"/>
</dbReference>
<dbReference type="InterPro" id="IPR011709">
    <property type="entry name" value="DEAD-box_helicase_OB_fold"/>
</dbReference>
<feature type="region of interest" description="Disordered" evidence="12">
    <location>
        <begin position="88"/>
        <end position="108"/>
    </location>
</feature>
<dbReference type="GO" id="GO:0006397">
    <property type="term" value="P:mRNA processing"/>
    <property type="evidence" value="ECO:0007669"/>
    <property type="project" value="UniProtKB-KW"/>
</dbReference>
<organism evidence="15 16">
    <name type="scientific">Blastocystis sp. subtype 1 (strain ATCC 50177 / NandII)</name>
    <dbReference type="NCBI Taxonomy" id="478820"/>
    <lineage>
        <taxon>Eukaryota</taxon>
        <taxon>Sar</taxon>
        <taxon>Stramenopiles</taxon>
        <taxon>Bigyra</taxon>
        <taxon>Opalozoa</taxon>
        <taxon>Opalinata</taxon>
        <taxon>Blastocystidae</taxon>
        <taxon>Blastocystis</taxon>
    </lineage>
</organism>
<feature type="domain" description="Helicase ATP-binding" evidence="13">
    <location>
        <begin position="253"/>
        <end position="416"/>
    </location>
</feature>
<evidence type="ECO:0000313" key="15">
    <source>
        <dbReference type="EMBL" id="OAO11804.1"/>
    </source>
</evidence>
<proteinExistence type="predicted"/>
<feature type="compositionally biased region" description="Polar residues" evidence="12">
    <location>
        <begin position="32"/>
        <end position="41"/>
    </location>
</feature>
<dbReference type="InterPro" id="IPR011545">
    <property type="entry name" value="DEAD/DEAH_box_helicase_dom"/>
</dbReference>
<dbReference type="SUPFAM" id="SSF52540">
    <property type="entry name" value="P-loop containing nucleoside triphosphate hydrolases"/>
    <property type="match status" value="1"/>
</dbReference>
<feature type="region of interest" description="Disordered" evidence="12">
    <location>
        <begin position="150"/>
        <end position="172"/>
    </location>
</feature>
<dbReference type="Pfam" id="PF00270">
    <property type="entry name" value="DEAD"/>
    <property type="match status" value="1"/>
</dbReference>
<evidence type="ECO:0000256" key="4">
    <source>
        <dbReference type="ARBA" id="ARBA00022741"/>
    </source>
</evidence>
<dbReference type="SMART" id="SM00490">
    <property type="entry name" value="HELICc"/>
    <property type="match status" value="1"/>
</dbReference>
<dbReference type="SMART" id="SM00487">
    <property type="entry name" value="DEXDc"/>
    <property type="match status" value="1"/>
</dbReference>
<dbReference type="EC" id="3.6.4.13" evidence="2"/>
<dbReference type="GO" id="GO:0016787">
    <property type="term" value="F:hydrolase activity"/>
    <property type="evidence" value="ECO:0007669"/>
    <property type="project" value="UniProtKB-KW"/>
</dbReference>
<dbReference type="FunFam" id="3.40.50.300:FF:000007">
    <property type="entry name" value="Pre-mRNA-splicing factor ATP-dependent RNA helicase"/>
    <property type="match status" value="1"/>
</dbReference>
<dbReference type="PANTHER" id="PTHR18934:SF83">
    <property type="entry name" value="PRE-MRNA-SPLICING FACTOR ATP-DEPENDENT RNA HELICASE DHX16"/>
    <property type="match status" value="1"/>
</dbReference>
<dbReference type="PANTHER" id="PTHR18934">
    <property type="entry name" value="ATP-DEPENDENT RNA HELICASE"/>
    <property type="match status" value="1"/>
</dbReference>
<keyword evidence="8" id="KW-0508">mRNA splicing</keyword>
<keyword evidence="6 15" id="KW-0347">Helicase</keyword>
<name>A0A196S744_BLAHN</name>
<gene>
    <name evidence="15" type="ORF">AV274_6505</name>
</gene>
<dbReference type="Pfam" id="PF00271">
    <property type="entry name" value="Helicase_C"/>
    <property type="match status" value="1"/>
</dbReference>
<dbReference type="AlphaFoldDB" id="A0A196S744"/>
<dbReference type="Gene3D" id="3.40.50.300">
    <property type="entry name" value="P-loop containing nucleotide triphosphate hydrolases"/>
    <property type="match status" value="2"/>
</dbReference>
<accession>A0A196S744</accession>
<keyword evidence="9" id="KW-0539">Nucleus</keyword>
<dbReference type="SMART" id="SM00847">
    <property type="entry name" value="HA2"/>
    <property type="match status" value="1"/>
</dbReference>
<keyword evidence="4" id="KW-0547">Nucleotide-binding</keyword>
<evidence type="ECO:0000313" key="16">
    <source>
        <dbReference type="Proteomes" id="UP000078348"/>
    </source>
</evidence>
<keyword evidence="11" id="KW-0175">Coiled coil</keyword>
<dbReference type="InterPro" id="IPR002464">
    <property type="entry name" value="DNA/RNA_helicase_DEAH_CS"/>
</dbReference>
<evidence type="ECO:0000256" key="2">
    <source>
        <dbReference type="ARBA" id="ARBA00012552"/>
    </source>
</evidence>
<dbReference type="GO" id="GO:0008380">
    <property type="term" value="P:RNA splicing"/>
    <property type="evidence" value="ECO:0007669"/>
    <property type="project" value="UniProtKB-KW"/>
</dbReference>
<dbReference type="GO" id="GO:0005524">
    <property type="term" value="F:ATP binding"/>
    <property type="evidence" value="ECO:0007669"/>
    <property type="project" value="UniProtKB-KW"/>
</dbReference>
<dbReference type="Gene3D" id="1.20.120.1080">
    <property type="match status" value="1"/>
</dbReference>
<evidence type="ECO:0000256" key="8">
    <source>
        <dbReference type="ARBA" id="ARBA00023187"/>
    </source>
</evidence>
<dbReference type="STRING" id="478820.A0A196S744"/>
<evidence type="ECO:0000256" key="10">
    <source>
        <dbReference type="ARBA" id="ARBA00047984"/>
    </source>
</evidence>
<dbReference type="GO" id="GO:0003723">
    <property type="term" value="F:RNA binding"/>
    <property type="evidence" value="ECO:0007669"/>
    <property type="project" value="TreeGrafter"/>
</dbReference>
<evidence type="ECO:0000259" key="14">
    <source>
        <dbReference type="PROSITE" id="PS51194"/>
    </source>
</evidence>
<comment type="caution">
    <text evidence="15">The sequence shown here is derived from an EMBL/GenBank/DDBJ whole genome shotgun (WGS) entry which is preliminary data.</text>
</comment>
<sequence>MSSNGEGSAERDRREVEEMNRLLLEKDRRATRNTSSLNPTVADSEVNKMSEEEKRSLVPQLRELSRQEYLAKREKQKLELLEKEVEDDQMVFSDSELTGRERKRREEKKQILELASKRARADNDLDVYVMPTSKTTADGREVLNKDLNSFKQRYDRQEKRPSEQEEWEKNQQKMTQYAIGAQDKKSGGEEYSYVEQTEIEFIEDLQRKGINVEDLIKENEKKEALMKNAKSDFEKIQIQRASLPVTRCKEQILEYVKNHNIIVIEAETGSGKTTQIPQFLYEAGYCEKGMVGCTQPRRIACMEVAARVSQEMGCKLGFEVGYSVRFENKTNERTKIKYLTDGMLLREFLTEPDLASYSVMIIDEAHERALHTDILLGLIKDVARVRDDLKIIISSATMDSEKFSKYFDDAPVLSIPGRRFTVTTHYLAQPENDYVEACIVAVMQIHLSQPLPGDILVFLTGQQDIEEVQEGLNKRIKSLGSKIKELLVLPLYSALPRKEQQLCFEPTPPNVRKVVLATNVAETSLTIDNITFVVDSGMCKQNSFNPRTGMDSLIVTPISQAAARQREGRAGRTRDGHCFRLYTKYTFENELLPFTIPEIQRTNLSSVILLLQCIGISDILHFDFIDPPPVESIMRGMEHLYALGALNDEGELTKTGRCMAEFPCDPTMSKSILGSAKYGCVSEILTICAMLDVSNSVYYRPKGQEMHADNAHKGFSQGAHGDHVALMNVYNQWRENGYHEAWCYDNYVQYRSMVRARDVRDQLEGLCDRVEVDYKSDRPDDDKKNECIRKALCEGFFYNICRLQKNGDYHTIKKPKVVSIHPSSALFKLENPPDYVLYQELVYTTKEYIRINSEVNISWLKDIAPHYYNSNDLQNERDKKMPKVVKRN</sequence>
<feature type="compositionally biased region" description="Basic and acidic residues" evidence="12">
    <location>
        <begin position="8"/>
        <end position="30"/>
    </location>
</feature>
<keyword evidence="5" id="KW-0378">Hydrolase</keyword>
<keyword evidence="3" id="KW-0507">mRNA processing</keyword>
<dbReference type="CDD" id="cd18791">
    <property type="entry name" value="SF2_C_RHA"/>
    <property type="match status" value="1"/>
</dbReference>
<feature type="compositionally biased region" description="Basic and acidic residues" evidence="12">
    <location>
        <begin position="152"/>
        <end position="171"/>
    </location>
</feature>
<evidence type="ECO:0000256" key="7">
    <source>
        <dbReference type="ARBA" id="ARBA00022840"/>
    </source>
</evidence>
<evidence type="ECO:0000256" key="12">
    <source>
        <dbReference type="SAM" id="MobiDB-lite"/>
    </source>
</evidence>
<feature type="compositionally biased region" description="Basic and acidic residues" evidence="12">
    <location>
        <begin position="45"/>
        <end position="56"/>
    </location>
</feature>
<dbReference type="GO" id="GO:0071013">
    <property type="term" value="C:catalytic step 2 spliceosome"/>
    <property type="evidence" value="ECO:0007669"/>
    <property type="project" value="TreeGrafter"/>
</dbReference>
<dbReference type="PROSITE" id="PS51194">
    <property type="entry name" value="HELICASE_CTER"/>
    <property type="match status" value="1"/>
</dbReference>
<dbReference type="InterPro" id="IPR048333">
    <property type="entry name" value="HA2_WH"/>
</dbReference>
<dbReference type="GO" id="GO:0003724">
    <property type="term" value="F:RNA helicase activity"/>
    <property type="evidence" value="ECO:0007669"/>
    <property type="project" value="UniProtKB-EC"/>
</dbReference>
<dbReference type="FunFam" id="3.40.50.300:FF:000726">
    <property type="entry name" value="Pre-mRNA-splicing factor ATP-dependent RNA helicase"/>
    <property type="match status" value="1"/>
</dbReference>
<evidence type="ECO:0000259" key="13">
    <source>
        <dbReference type="PROSITE" id="PS51192"/>
    </source>
</evidence>
<dbReference type="InterPro" id="IPR001650">
    <property type="entry name" value="Helicase_C-like"/>
</dbReference>
<comment type="catalytic activity">
    <reaction evidence="10">
        <text>ATP + H2O = ADP + phosphate + H(+)</text>
        <dbReference type="Rhea" id="RHEA:13065"/>
        <dbReference type="ChEBI" id="CHEBI:15377"/>
        <dbReference type="ChEBI" id="CHEBI:15378"/>
        <dbReference type="ChEBI" id="CHEBI:30616"/>
        <dbReference type="ChEBI" id="CHEBI:43474"/>
        <dbReference type="ChEBI" id="CHEBI:456216"/>
        <dbReference type="EC" id="3.6.4.13"/>
    </reaction>
</comment>
<dbReference type="OrthoDB" id="10253254at2759"/>